<feature type="non-terminal residue" evidence="2">
    <location>
        <position position="1"/>
    </location>
</feature>
<comment type="caution">
    <text evidence="2">The sequence shown here is derived from an EMBL/GenBank/DDBJ whole genome shotgun (WGS) entry which is preliminary data.</text>
</comment>
<name>A0AAV5V0S0_9BILA</name>
<evidence type="ECO:0000313" key="2">
    <source>
        <dbReference type="EMBL" id="GMT12437.1"/>
    </source>
</evidence>
<organism evidence="2 3">
    <name type="scientific">Pristionchus fissidentatus</name>
    <dbReference type="NCBI Taxonomy" id="1538716"/>
    <lineage>
        <taxon>Eukaryota</taxon>
        <taxon>Metazoa</taxon>
        <taxon>Ecdysozoa</taxon>
        <taxon>Nematoda</taxon>
        <taxon>Chromadorea</taxon>
        <taxon>Rhabditida</taxon>
        <taxon>Rhabditina</taxon>
        <taxon>Diplogasteromorpha</taxon>
        <taxon>Diplogasteroidea</taxon>
        <taxon>Neodiplogasteridae</taxon>
        <taxon>Pristionchus</taxon>
    </lineage>
</organism>
<protein>
    <submittedName>
        <fullName evidence="2">Uncharacterized protein</fullName>
    </submittedName>
</protein>
<evidence type="ECO:0000256" key="1">
    <source>
        <dbReference type="SAM" id="MobiDB-lite"/>
    </source>
</evidence>
<feature type="region of interest" description="Disordered" evidence="1">
    <location>
        <begin position="93"/>
        <end position="113"/>
    </location>
</feature>
<dbReference type="AlphaFoldDB" id="A0AAV5V0S0"/>
<gene>
    <name evidence="2" type="ORF">PFISCL1PPCAC_3734</name>
</gene>
<keyword evidence="3" id="KW-1185">Reference proteome</keyword>
<accession>A0AAV5V0S0</accession>
<proteinExistence type="predicted"/>
<feature type="non-terminal residue" evidence="2">
    <location>
        <position position="113"/>
    </location>
</feature>
<dbReference type="Proteomes" id="UP001432322">
    <property type="component" value="Unassembled WGS sequence"/>
</dbReference>
<reference evidence="2" key="1">
    <citation type="submission" date="2023-10" db="EMBL/GenBank/DDBJ databases">
        <title>Genome assembly of Pristionchus species.</title>
        <authorList>
            <person name="Yoshida K."/>
            <person name="Sommer R.J."/>
        </authorList>
    </citation>
    <scope>NUCLEOTIDE SEQUENCE</scope>
    <source>
        <strain evidence="2">RS5133</strain>
    </source>
</reference>
<dbReference type="EMBL" id="BTSY01000001">
    <property type="protein sequence ID" value="GMT12437.1"/>
    <property type="molecule type" value="Genomic_DNA"/>
</dbReference>
<sequence length="113" mass="12993">RSMRRMPKYSDSVLHYHLRPELVRLQLQIGISSTLDRRHGRSCDLNAAIREENEGGRGEFGSRMNNNPIAQITNLLLTSNMDNHLFVPGQDSELARRRTMPKRKSIVTRLPTP</sequence>
<feature type="compositionally biased region" description="Basic residues" evidence="1">
    <location>
        <begin position="97"/>
        <end position="106"/>
    </location>
</feature>
<evidence type="ECO:0000313" key="3">
    <source>
        <dbReference type="Proteomes" id="UP001432322"/>
    </source>
</evidence>